<protein>
    <submittedName>
        <fullName evidence="1">Uncharacterized protein</fullName>
    </submittedName>
</protein>
<sequence length="89" mass="10603">MLFLMVVMEYPVSVDENGVNFNPDNMEKEKLYHCIFKNKAMLIFKDSQDMMNCYEIEEPDLVEQIKNCKSDNDLEKLFEDYLQGKHLNN</sequence>
<dbReference type="EMBL" id="KF900320">
    <property type="protein sequence ID" value="AIE90842.1"/>
    <property type="molecule type" value="Genomic_DNA"/>
</dbReference>
<reference evidence="1" key="1">
    <citation type="journal article" date="2014" name="Genome Biol. Evol.">
        <title>Pangenome evidence for extensive interdomain horizontal transfer affecting lineage core and shell genes in uncultured planktonic thaumarchaeota and euryarchaeota.</title>
        <authorList>
            <person name="Deschamps P."/>
            <person name="Zivanovic Y."/>
            <person name="Moreira D."/>
            <person name="Rodriguez-Valera F."/>
            <person name="Lopez-Garcia P."/>
        </authorList>
    </citation>
    <scope>NUCLEOTIDE SEQUENCE</scope>
</reference>
<accession>A0A075FM71</accession>
<name>A0A075FM71_9ARCH</name>
<organism evidence="1">
    <name type="scientific">uncultured marine thaumarchaeote AD1000_07_E11</name>
    <dbReference type="NCBI Taxonomy" id="1455886"/>
    <lineage>
        <taxon>Archaea</taxon>
        <taxon>Nitrososphaerota</taxon>
        <taxon>environmental samples</taxon>
    </lineage>
</organism>
<proteinExistence type="predicted"/>
<evidence type="ECO:0000313" key="1">
    <source>
        <dbReference type="EMBL" id="AIE90842.1"/>
    </source>
</evidence>
<dbReference type="AlphaFoldDB" id="A0A075FM71"/>